<evidence type="ECO:0000256" key="2">
    <source>
        <dbReference type="ARBA" id="ARBA00022679"/>
    </source>
</evidence>
<dbReference type="InterPro" id="IPR007848">
    <property type="entry name" value="Small_mtfrase_dom"/>
</dbReference>
<dbReference type="Pfam" id="PF17827">
    <property type="entry name" value="PrmC_N"/>
    <property type="match status" value="1"/>
</dbReference>
<gene>
    <name evidence="5 8" type="primary">prmC</name>
    <name evidence="8" type="ORF">JZO76_01020</name>
</gene>
<evidence type="ECO:0000256" key="5">
    <source>
        <dbReference type="HAMAP-Rule" id="MF_02126"/>
    </source>
</evidence>
<keyword evidence="1 5" id="KW-0489">Methyltransferase</keyword>
<accession>A0ABS3H5B7</accession>
<comment type="caution">
    <text evidence="8">The sequence shown here is derived from an EMBL/GenBank/DDBJ whole genome shotgun (WGS) entry which is preliminary data.</text>
</comment>
<dbReference type="EMBL" id="JAFLVT010000001">
    <property type="protein sequence ID" value="MBO0448110.1"/>
    <property type="molecule type" value="Genomic_DNA"/>
</dbReference>
<dbReference type="InterPro" id="IPR040758">
    <property type="entry name" value="PrmC_N"/>
</dbReference>
<comment type="caution">
    <text evidence="5">Lacks conserved residue(s) required for the propagation of feature annotation.</text>
</comment>
<evidence type="ECO:0000259" key="6">
    <source>
        <dbReference type="Pfam" id="PF05175"/>
    </source>
</evidence>
<feature type="domain" description="Methyltransferase small" evidence="6">
    <location>
        <begin position="106"/>
        <end position="191"/>
    </location>
</feature>
<sequence length="277" mass="30944">MAKTYREALLRASSFLKAAGKEAYSIEFVFLARKGWDKTQWLLNMNESISKVDEKQIEVDVAALLQNQPPQYLLGYEYFYGHKFKVNEATLIPRPETEELVDWCLQKNQATTMKKVVDVGTGTGAIGISLKLARANWQVSAVDIVPETLAVAQDNAKALGAKINFILGDTLSWAKEEYDIIISNPPYIGASEWELMDESVREFEPKTALFAADNGLALYRKLASQAQKVLAANGQIFLEIGFAQGQAVTEIFQSAFPDKKVIVKKDLSGNERMVYVY</sequence>
<dbReference type="GO" id="GO:0032259">
    <property type="term" value="P:methylation"/>
    <property type="evidence" value="ECO:0007669"/>
    <property type="project" value="UniProtKB-KW"/>
</dbReference>
<dbReference type="InterPro" id="IPR029063">
    <property type="entry name" value="SAM-dependent_MTases_sf"/>
</dbReference>
<name>A0ABS3H5B7_9ENTE</name>
<keyword evidence="3 5" id="KW-0949">S-adenosyl-L-methionine</keyword>
<dbReference type="InterPro" id="IPR050320">
    <property type="entry name" value="N5-glutamine_MTase"/>
</dbReference>
<keyword evidence="9" id="KW-1185">Reference proteome</keyword>
<dbReference type="NCBIfam" id="TIGR00536">
    <property type="entry name" value="hemK_fam"/>
    <property type="match status" value="1"/>
</dbReference>
<comment type="catalytic activity">
    <reaction evidence="4 5">
        <text>L-glutaminyl-[peptide chain release factor] + S-adenosyl-L-methionine = N(5)-methyl-L-glutaminyl-[peptide chain release factor] + S-adenosyl-L-homocysteine + H(+)</text>
        <dbReference type="Rhea" id="RHEA:42896"/>
        <dbReference type="Rhea" id="RHEA-COMP:10271"/>
        <dbReference type="Rhea" id="RHEA-COMP:10272"/>
        <dbReference type="ChEBI" id="CHEBI:15378"/>
        <dbReference type="ChEBI" id="CHEBI:30011"/>
        <dbReference type="ChEBI" id="CHEBI:57856"/>
        <dbReference type="ChEBI" id="CHEBI:59789"/>
        <dbReference type="ChEBI" id="CHEBI:61891"/>
        <dbReference type="EC" id="2.1.1.297"/>
    </reaction>
</comment>
<dbReference type="CDD" id="cd02440">
    <property type="entry name" value="AdoMet_MTases"/>
    <property type="match status" value="1"/>
</dbReference>
<dbReference type="PANTHER" id="PTHR18895:SF74">
    <property type="entry name" value="MTRF1L RELEASE FACTOR GLUTAMINE METHYLTRANSFERASE"/>
    <property type="match status" value="1"/>
</dbReference>
<organism evidence="8 9">
    <name type="scientific">Candidatus Enterococcus myersii</name>
    <dbReference type="NCBI Taxonomy" id="2815322"/>
    <lineage>
        <taxon>Bacteria</taxon>
        <taxon>Bacillati</taxon>
        <taxon>Bacillota</taxon>
        <taxon>Bacilli</taxon>
        <taxon>Lactobacillales</taxon>
        <taxon>Enterococcaceae</taxon>
        <taxon>Enterococcus</taxon>
    </lineage>
</organism>
<dbReference type="InterPro" id="IPR002052">
    <property type="entry name" value="DNA_methylase_N6_adenine_CS"/>
</dbReference>
<comment type="similarity">
    <text evidence="5">Belongs to the protein N5-glutamine methyltransferase family. PrmC subfamily.</text>
</comment>
<dbReference type="InterPro" id="IPR004556">
    <property type="entry name" value="HemK-like"/>
</dbReference>
<evidence type="ECO:0000313" key="8">
    <source>
        <dbReference type="EMBL" id="MBO0448110.1"/>
    </source>
</evidence>
<dbReference type="GO" id="GO:0102559">
    <property type="term" value="F:peptide chain release factor N(5)-glutamine methyltransferase activity"/>
    <property type="evidence" value="ECO:0007669"/>
    <property type="project" value="UniProtKB-EC"/>
</dbReference>
<dbReference type="PROSITE" id="PS00092">
    <property type="entry name" value="N6_MTASE"/>
    <property type="match status" value="1"/>
</dbReference>
<dbReference type="EC" id="2.1.1.297" evidence="5"/>
<dbReference type="Proteomes" id="UP000664256">
    <property type="component" value="Unassembled WGS sequence"/>
</dbReference>
<dbReference type="NCBIfam" id="TIGR03534">
    <property type="entry name" value="RF_mod_PrmC"/>
    <property type="match status" value="1"/>
</dbReference>
<evidence type="ECO:0000313" key="9">
    <source>
        <dbReference type="Proteomes" id="UP000664256"/>
    </source>
</evidence>
<feature type="domain" description="Release factor glutamine methyltransferase N-terminal" evidence="7">
    <location>
        <begin position="7"/>
        <end position="75"/>
    </location>
</feature>
<protein>
    <recommendedName>
        <fullName evidence="5">Release factor glutamine methyltransferase</fullName>
        <shortName evidence="5">RF MTase</shortName>
        <ecNumber evidence="5">2.1.1.297</ecNumber>
    </recommendedName>
    <alternativeName>
        <fullName evidence="5">N5-glutamine methyltransferase PrmC</fullName>
    </alternativeName>
    <alternativeName>
        <fullName evidence="5">Protein-(glutamine-N5) MTase PrmC</fullName>
    </alternativeName>
    <alternativeName>
        <fullName evidence="5">Protein-glutamine N-methyltransferase PrmC</fullName>
    </alternativeName>
</protein>
<feature type="binding site" evidence="5">
    <location>
        <position position="143"/>
    </location>
    <ligand>
        <name>S-adenosyl-L-methionine</name>
        <dbReference type="ChEBI" id="CHEBI:59789"/>
    </ligand>
</feature>
<proteinExistence type="inferred from homology"/>
<dbReference type="Pfam" id="PF05175">
    <property type="entry name" value="MTS"/>
    <property type="match status" value="1"/>
</dbReference>
<reference evidence="8 9" key="1">
    <citation type="submission" date="2021-03" db="EMBL/GenBank/DDBJ databases">
        <title>Enterococcal diversity collection.</title>
        <authorList>
            <person name="Gilmore M.S."/>
            <person name="Schwartzman J."/>
            <person name="Van Tyne D."/>
            <person name="Martin M."/>
            <person name="Earl A.M."/>
            <person name="Manson A.L."/>
            <person name="Straub T."/>
            <person name="Salamzade R."/>
            <person name="Saavedra J."/>
            <person name="Lebreton F."/>
            <person name="Prichula J."/>
            <person name="Schaufler K."/>
            <person name="Gaca A."/>
            <person name="Sgardioli B."/>
            <person name="Wagenaar J."/>
            <person name="Strong T."/>
        </authorList>
    </citation>
    <scope>NUCLEOTIDE SEQUENCE [LARGE SCALE GENOMIC DNA]</scope>
    <source>
        <strain evidence="8 9">MJM12</strain>
    </source>
</reference>
<evidence type="ECO:0000256" key="3">
    <source>
        <dbReference type="ARBA" id="ARBA00022691"/>
    </source>
</evidence>
<feature type="binding site" evidence="5">
    <location>
        <begin position="120"/>
        <end position="124"/>
    </location>
    <ligand>
        <name>S-adenosyl-L-methionine</name>
        <dbReference type="ChEBI" id="CHEBI:59789"/>
    </ligand>
</feature>
<dbReference type="HAMAP" id="MF_02126">
    <property type="entry name" value="RF_methyltr_PrmC"/>
    <property type="match status" value="1"/>
</dbReference>
<evidence type="ECO:0000256" key="4">
    <source>
        <dbReference type="ARBA" id="ARBA00048391"/>
    </source>
</evidence>
<evidence type="ECO:0000259" key="7">
    <source>
        <dbReference type="Pfam" id="PF17827"/>
    </source>
</evidence>
<dbReference type="InterPro" id="IPR019874">
    <property type="entry name" value="RF_methyltr_PrmC"/>
</dbReference>
<comment type="function">
    <text evidence="5">Methylates the class 1 translation termination release factors RF1/PrfA and RF2/PrfB on the glutamine residue of the universally conserved GGQ motif.</text>
</comment>
<dbReference type="PANTHER" id="PTHR18895">
    <property type="entry name" value="HEMK METHYLTRANSFERASE"/>
    <property type="match status" value="1"/>
</dbReference>
<feature type="binding site" evidence="5">
    <location>
        <position position="184"/>
    </location>
    <ligand>
        <name>S-adenosyl-L-methionine</name>
        <dbReference type="ChEBI" id="CHEBI:59789"/>
    </ligand>
</feature>
<keyword evidence="2 5" id="KW-0808">Transferase</keyword>
<dbReference type="RefSeq" id="WP_206902315.1">
    <property type="nucleotide sequence ID" value="NZ_JAFLVT010000001.1"/>
</dbReference>
<dbReference type="SUPFAM" id="SSF53335">
    <property type="entry name" value="S-adenosyl-L-methionine-dependent methyltransferases"/>
    <property type="match status" value="1"/>
</dbReference>
<feature type="binding site" evidence="5">
    <location>
        <begin position="184"/>
        <end position="187"/>
    </location>
    <ligand>
        <name>substrate</name>
    </ligand>
</feature>
<dbReference type="Gene3D" id="3.40.50.150">
    <property type="entry name" value="Vaccinia Virus protein VP39"/>
    <property type="match status" value="1"/>
</dbReference>
<dbReference type="Gene3D" id="1.10.8.10">
    <property type="entry name" value="DNA helicase RuvA subunit, C-terminal domain"/>
    <property type="match status" value="1"/>
</dbReference>
<evidence type="ECO:0000256" key="1">
    <source>
        <dbReference type="ARBA" id="ARBA00022603"/>
    </source>
</evidence>